<sequence>MAQTYPLQPFAEAAMPVPVSVQTAKRYAFRIFGLYCLIFYVVPAVSILCFGNFLEAAIRPRPNYLLGILYVAVAFLLFALILKLPVLRLPLIGRTLAQLAFHPRLSVVYAAGFVLFALATRSTLGLEFRQTGEALAEVGAIGFLLQLLTIYFGVAIFVHYRMLHEGHARRARSATLLLIALGFAFSIQASLDVLFVFCALLASGTRWRRVFGLHLRITRRAALALMPLLVLAALFVGTANKLGVEQALATLSNLETIAQVFVRRLSYHFTSTSMHVSESFFNFGLFFEAIRNIFDTMLYRASVLFGLDGLTKPEVVSTARMNFLQLSSGWRARTGASPSILGSAFYFPGAGFAILYYVFIIRGVAMMLGRIMAPFLTNVPFLLLSMVTMAGVRDAALDGLNPLSPGFVRLCFLYLGLVYVLRTAPSEQTDGPRASTSTNLPKVP</sequence>
<feature type="transmembrane region" description="Helical" evidence="1">
    <location>
        <begin position="371"/>
        <end position="391"/>
    </location>
</feature>
<feature type="transmembrane region" description="Helical" evidence="1">
    <location>
        <begin position="138"/>
        <end position="162"/>
    </location>
</feature>
<proteinExistence type="predicted"/>
<feature type="transmembrane region" description="Helical" evidence="1">
    <location>
        <begin position="221"/>
        <end position="239"/>
    </location>
</feature>
<gene>
    <name evidence="2" type="ORF">KYE46_15910</name>
</gene>
<dbReference type="KEGG" id="gce:KYE46_15910"/>
<dbReference type="EMBL" id="CP079194">
    <property type="protein sequence ID" value="QXT39391.1"/>
    <property type="molecule type" value="Genomic_DNA"/>
</dbReference>
<keyword evidence="1" id="KW-0472">Membrane</keyword>
<dbReference type="AlphaFoldDB" id="A0A8F6TX91"/>
<evidence type="ECO:0000313" key="3">
    <source>
        <dbReference type="Proteomes" id="UP000825009"/>
    </source>
</evidence>
<evidence type="ECO:0000313" key="2">
    <source>
        <dbReference type="EMBL" id="QXT39391.1"/>
    </source>
</evidence>
<feature type="transmembrane region" description="Helical" evidence="1">
    <location>
        <begin position="63"/>
        <end position="86"/>
    </location>
</feature>
<name>A0A8F6TX91_9RHOB</name>
<keyword evidence="1" id="KW-1133">Transmembrane helix</keyword>
<evidence type="ECO:0000256" key="1">
    <source>
        <dbReference type="SAM" id="Phobius"/>
    </source>
</evidence>
<feature type="transmembrane region" description="Helical" evidence="1">
    <location>
        <begin position="27"/>
        <end position="51"/>
    </location>
</feature>
<dbReference type="Proteomes" id="UP000825009">
    <property type="component" value="Chromosome"/>
</dbReference>
<organism evidence="2 3">
    <name type="scientific">Gymnodinialimonas ceratoperidinii</name>
    <dbReference type="NCBI Taxonomy" id="2856823"/>
    <lineage>
        <taxon>Bacteria</taxon>
        <taxon>Pseudomonadati</taxon>
        <taxon>Pseudomonadota</taxon>
        <taxon>Alphaproteobacteria</taxon>
        <taxon>Rhodobacterales</taxon>
        <taxon>Paracoccaceae</taxon>
        <taxon>Gymnodinialimonas</taxon>
    </lineage>
</organism>
<keyword evidence="3" id="KW-1185">Reference proteome</keyword>
<reference evidence="2 3" key="1">
    <citation type="submission" date="2021-07" db="EMBL/GenBank/DDBJ databases">
        <title>A novel Jannaschia species isolated from marine dinoflagellate Ceratoperidinium margalefii.</title>
        <authorList>
            <person name="Jiang Y."/>
            <person name="Li Z."/>
        </authorList>
    </citation>
    <scope>NUCLEOTIDE SEQUENCE [LARGE SCALE GENOMIC DNA]</scope>
    <source>
        <strain evidence="2 3">J12C1-MA-4</strain>
    </source>
</reference>
<protein>
    <submittedName>
        <fullName evidence="2">Uncharacterized protein</fullName>
    </submittedName>
</protein>
<dbReference type="RefSeq" id="WP_219001978.1">
    <property type="nucleotide sequence ID" value="NZ_CP079194.1"/>
</dbReference>
<keyword evidence="1" id="KW-0812">Transmembrane</keyword>
<feature type="transmembrane region" description="Helical" evidence="1">
    <location>
        <begin position="340"/>
        <end position="359"/>
    </location>
</feature>
<feature type="transmembrane region" description="Helical" evidence="1">
    <location>
        <begin position="174"/>
        <end position="201"/>
    </location>
</feature>
<feature type="transmembrane region" description="Helical" evidence="1">
    <location>
        <begin position="403"/>
        <end position="421"/>
    </location>
</feature>
<feature type="transmembrane region" description="Helical" evidence="1">
    <location>
        <begin position="106"/>
        <end position="126"/>
    </location>
</feature>
<accession>A0A8F6TX91</accession>